<organism evidence="2 3">
    <name type="scientific">Larsenimonas suaedae</name>
    <dbReference type="NCBI Taxonomy" id="1851019"/>
    <lineage>
        <taxon>Bacteria</taxon>
        <taxon>Pseudomonadati</taxon>
        <taxon>Pseudomonadota</taxon>
        <taxon>Gammaproteobacteria</taxon>
        <taxon>Oceanospirillales</taxon>
        <taxon>Halomonadaceae</taxon>
        <taxon>Larsenimonas</taxon>
    </lineage>
</organism>
<dbReference type="Proteomes" id="UP001269375">
    <property type="component" value="Unassembled WGS sequence"/>
</dbReference>
<feature type="domain" description="YqcC-like" evidence="1">
    <location>
        <begin position="7"/>
        <end position="102"/>
    </location>
</feature>
<dbReference type="Pfam" id="PF04287">
    <property type="entry name" value="DUF446"/>
    <property type="match status" value="1"/>
</dbReference>
<evidence type="ECO:0000259" key="1">
    <source>
        <dbReference type="Pfam" id="PF04287"/>
    </source>
</evidence>
<dbReference type="InterPro" id="IPR023376">
    <property type="entry name" value="YqcC-like_dom"/>
</dbReference>
<dbReference type="InterPro" id="IPR036814">
    <property type="entry name" value="YqcC-like_sf"/>
</dbReference>
<comment type="caution">
    <text evidence="2">The sequence shown here is derived from an EMBL/GenBank/DDBJ whole genome shotgun (WGS) entry which is preliminary data.</text>
</comment>
<evidence type="ECO:0000313" key="2">
    <source>
        <dbReference type="EMBL" id="MDR5896937.1"/>
    </source>
</evidence>
<name>A0ABU1GZV1_9GAMM</name>
<sequence length="109" mass="12025">MTQQDSMKQAVEALEAAMKAADLWRLEQPAAQAFASQTPFCVDTMSLPQWLRFVLIPKLNALLDANAALPASSSIAPAAELYLKEYRYSTRISLIQALERIDGVMNGTH</sequence>
<dbReference type="SUPFAM" id="SSF158452">
    <property type="entry name" value="YqcC-like"/>
    <property type="match status" value="1"/>
</dbReference>
<dbReference type="InterPro" id="IPR007384">
    <property type="entry name" value="UCP006257"/>
</dbReference>
<proteinExistence type="predicted"/>
<keyword evidence="3" id="KW-1185">Reference proteome</keyword>
<evidence type="ECO:0000313" key="3">
    <source>
        <dbReference type="Proteomes" id="UP001269375"/>
    </source>
</evidence>
<protein>
    <submittedName>
        <fullName evidence="2">YqcC family protein</fullName>
    </submittedName>
</protein>
<accession>A0ABU1GZV1</accession>
<gene>
    <name evidence="2" type="ORF">QC825_12745</name>
</gene>
<dbReference type="RefSeq" id="WP_251593749.1">
    <property type="nucleotide sequence ID" value="NZ_JAMLJI010000003.1"/>
</dbReference>
<reference evidence="2 3" key="1">
    <citation type="submission" date="2023-04" db="EMBL/GenBank/DDBJ databases">
        <title>A long-awaited taxogenomic arrangement of the family Halomonadaceae.</title>
        <authorList>
            <person name="De La Haba R."/>
            <person name="Chuvochina M."/>
            <person name="Wittouck S."/>
            <person name="Arahal D.R."/>
            <person name="Sanchez-Porro C."/>
            <person name="Hugenholtz P."/>
            <person name="Ventosa A."/>
        </authorList>
    </citation>
    <scope>NUCLEOTIDE SEQUENCE [LARGE SCALE GENOMIC DNA]</scope>
    <source>
        <strain evidence="2 3">DSM 22428</strain>
    </source>
</reference>
<dbReference type="Gene3D" id="1.20.1440.40">
    <property type="entry name" value="YqcC-like"/>
    <property type="match status" value="1"/>
</dbReference>
<dbReference type="PANTHER" id="PTHR39586:SF1">
    <property type="entry name" value="CYTOPLASMIC PROTEIN"/>
    <property type="match status" value="1"/>
</dbReference>
<dbReference type="EMBL" id="JARWAO010000007">
    <property type="protein sequence ID" value="MDR5896937.1"/>
    <property type="molecule type" value="Genomic_DNA"/>
</dbReference>
<dbReference type="PANTHER" id="PTHR39586">
    <property type="entry name" value="CYTOPLASMIC PROTEIN-RELATED"/>
    <property type="match status" value="1"/>
</dbReference>